<gene>
    <name evidence="2" type="ORF">T07_2285</name>
</gene>
<evidence type="ECO:0000256" key="1">
    <source>
        <dbReference type="SAM" id="Phobius"/>
    </source>
</evidence>
<keyword evidence="3" id="KW-1185">Reference proteome</keyword>
<comment type="caution">
    <text evidence="2">The sequence shown here is derived from an EMBL/GenBank/DDBJ whole genome shotgun (WGS) entry which is preliminary data.</text>
</comment>
<protein>
    <submittedName>
        <fullName evidence="2">Uncharacterized protein</fullName>
    </submittedName>
</protein>
<dbReference type="EMBL" id="JYDL01000411">
    <property type="protein sequence ID" value="KRX12424.1"/>
    <property type="molecule type" value="Genomic_DNA"/>
</dbReference>
<proteinExistence type="predicted"/>
<evidence type="ECO:0000313" key="3">
    <source>
        <dbReference type="Proteomes" id="UP000054630"/>
    </source>
</evidence>
<name>A0A0V0RDV9_9BILA</name>
<evidence type="ECO:0000313" key="2">
    <source>
        <dbReference type="EMBL" id="KRX12424.1"/>
    </source>
</evidence>
<keyword evidence="1" id="KW-1133">Transmembrane helix</keyword>
<keyword evidence="1" id="KW-0472">Membrane</keyword>
<feature type="non-terminal residue" evidence="2">
    <location>
        <position position="1"/>
    </location>
</feature>
<feature type="transmembrane region" description="Helical" evidence="1">
    <location>
        <begin position="24"/>
        <end position="42"/>
    </location>
</feature>
<accession>A0A0V0RDV9</accession>
<sequence>PQHRQYYIAETVFYRECKITKNKVMVFYNMVQIIFDFFIFFVN</sequence>
<dbReference type="Proteomes" id="UP000054630">
    <property type="component" value="Unassembled WGS sequence"/>
</dbReference>
<organism evidence="2 3">
    <name type="scientific">Trichinella nelsoni</name>
    <dbReference type="NCBI Taxonomy" id="6336"/>
    <lineage>
        <taxon>Eukaryota</taxon>
        <taxon>Metazoa</taxon>
        <taxon>Ecdysozoa</taxon>
        <taxon>Nematoda</taxon>
        <taxon>Enoplea</taxon>
        <taxon>Dorylaimia</taxon>
        <taxon>Trichinellida</taxon>
        <taxon>Trichinellidae</taxon>
        <taxon>Trichinella</taxon>
    </lineage>
</organism>
<reference evidence="2 3" key="1">
    <citation type="submission" date="2015-01" db="EMBL/GenBank/DDBJ databases">
        <title>Evolution of Trichinella species and genotypes.</title>
        <authorList>
            <person name="Korhonen P.K."/>
            <person name="Edoardo P."/>
            <person name="Giuseppe L.R."/>
            <person name="Gasser R.B."/>
        </authorList>
    </citation>
    <scope>NUCLEOTIDE SEQUENCE [LARGE SCALE GENOMIC DNA]</scope>
    <source>
        <strain evidence="2">ISS37</strain>
    </source>
</reference>
<dbReference type="AlphaFoldDB" id="A0A0V0RDV9"/>
<keyword evidence="1" id="KW-0812">Transmembrane</keyword>